<organism evidence="8 9">
    <name type="scientific">Paenibacillus mellifer</name>
    <dbReference type="NCBI Taxonomy" id="2937794"/>
    <lineage>
        <taxon>Bacteria</taxon>
        <taxon>Bacillati</taxon>
        <taxon>Bacillota</taxon>
        <taxon>Bacilli</taxon>
        <taxon>Bacillales</taxon>
        <taxon>Paenibacillaceae</taxon>
        <taxon>Paenibacillus</taxon>
    </lineage>
</organism>
<proteinExistence type="inferred from homology"/>
<evidence type="ECO:0000256" key="6">
    <source>
        <dbReference type="RuleBase" id="RU003943"/>
    </source>
</evidence>
<comment type="subcellular location">
    <subcellularLocation>
        <location evidence="6">Cell membrane</location>
        <topology evidence="6">Multi-pass membrane protein</topology>
    </subcellularLocation>
    <subcellularLocation>
        <location evidence="1">Membrane</location>
        <topology evidence="1">Multi-pass membrane protein</topology>
    </subcellularLocation>
</comment>
<dbReference type="EMBL" id="JALPRK010000001">
    <property type="protein sequence ID" value="MCK8485924.1"/>
    <property type="molecule type" value="Genomic_DNA"/>
</dbReference>
<keyword evidence="5 7" id="KW-0472">Membrane</keyword>
<dbReference type="PANTHER" id="PTHR30477:SF0">
    <property type="entry name" value="METAL TRANSPORT SYSTEM MEMBRANE PROTEIN TM_0125-RELATED"/>
    <property type="match status" value="1"/>
</dbReference>
<evidence type="ECO:0000256" key="4">
    <source>
        <dbReference type="ARBA" id="ARBA00022989"/>
    </source>
</evidence>
<dbReference type="SUPFAM" id="SSF81345">
    <property type="entry name" value="ABC transporter involved in vitamin B12 uptake, BtuC"/>
    <property type="match status" value="1"/>
</dbReference>
<evidence type="ECO:0000256" key="7">
    <source>
        <dbReference type="SAM" id="Phobius"/>
    </source>
</evidence>
<evidence type="ECO:0000256" key="3">
    <source>
        <dbReference type="ARBA" id="ARBA00022692"/>
    </source>
</evidence>
<dbReference type="GO" id="GO:0010043">
    <property type="term" value="P:response to zinc ion"/>
    <property type="evidence" value="ECO:0007669"/>
    <property type="project" value="TreeGrafter"/>
</dbReference>
<dbReference type="RefSeq" id="WP_248550149.1">
    <property type="nucleotide sequence ID" value="NZ_JALPRK010000001.1"/>
</dbReference>
<feature type="transmembrane region" description="Helical" evidence="7">
    <location>
        <begin position="44"/>
        <end position="70"/>
    </location>
</feature>
<feature type="transmembrane region" description="Helical" evidence="7">
    <location>
        <begin position="176"/>
        <end position="202"/>
    </location>
</feature>
<dbReference type="InterPro" id="IPR037294">
    <property type="entry name" value="ABC_BtuC-like"/>
</dbReference>
<reference evidence="8" key="1">
    <citation type="submission" date="2022-04" db="EMBL/GenBank/DDBJ databases">
        <authorList>
            <person name="Seo M.-J."/>
        </authorList>
    </citation>
    <scope>NUCLEOTIDE SEQUENCE</scope>
    <source>
        <strain evidence="8">MBLB2552</strain>
    </source>
</reference>
<evidence type="ECO:0000256" key="5">
    <source>
        <dbReference type="ARBA" id="ARBA00023136"/>
    </source>
</evidence>
<keyword evidence="4 7" id="KW-1133">Transmembrane helix</keyword>
<sequence length="300" mass="31637">MAMFDYTFMQRALWAGVLIGSIAPVIGVYLMLRRQALMADTLSHVSLAGVALGAVMGWNPAMAGFGAAILGGLLIEQLRRSYRAYSEMPVAIVMTSGLALAVVLMGLRSSLSQSFSSYLFGSIVAVSDTQLGLMAGVALVGAVYFTVLRRPLYSLTFDEETARIGGIPVRWLSLSFAVFTGMAVAAAIPVVGVLLVSSLIVLPASLALRLARGFAAAIAISIAAGLTGIFSGLTASYYLDMPPGGTIALILLLLLLIGISVQKVRSGLVRRNGRSVNRVARSNAEFMKRPAKEGENLSME</sequence>
<dbReference type="GO" id="GO:0055085">
    <property type="term" value="P:transmembrane transport"/>
    <property type="evidence" value="ECO:0007669"/>
    <property type="project" value="InterPro"/>
</dbReference>
<comment type="similarity">
    <text evidence="2 6">Belongs to the ABC-3 integral membrane protein family.</text>
</comment>
<keyword evidence="9" id="KW-1185">Reference proteome</keyword>
<dbReference type="CDD" id="cd06550">
    <property type="entry name" value="TM_ABC_iron-siderophores_like"/>
    <property type="match status" value="1"/>
</dbReference>
<name>A0A9X1XV53_9BACL</name>
<gene>
    <name evidence="8" type="ORF">M0651_01925</name>
</gene>
<evidence type="ECO:0000313" key="8">
    <source>
        <dbReference type="EMBL" id="MCK8485924.1"/>
    </source>
</evidence>
<keyword evidence="3 6" id="KW-0812">Transmembrane</keyword>
<feature type="transmembrane region" description="Helical" evidence="7">
    <location>
        <begin position="214"/>
        <end position="238"/>
    </location>
</feature>
<dbReference type="InterPro" id="IPR001626">
    <property type="entry name" value="ABC_TroCD"/>
</dbReference>
<dbReference type="Proteomes" id="UP001139534">
    <property type="component" value="Unassembled WGS sequence"/>
</dbReference>
<evidence type="ECO:0000256" key="2">
    <source>
        <dbReference type="ARBA" id="ARBA00008034"/>
    </source>
</evidence>
<protein>
    <submittedName>
        <fullName evidence="8">Metal ABC transporter permease</fullName>
    </submittedName>
</protein>
<accession>A0A9X1XV53</accession>
<feature type="transmembrane region" description="Helical" evidence="7">
    <location>
        <begin position="244"/>
        <end position="261"/>
    </location>
</feature>
<dbReference type="Pfam" id="PF00950">
    <property type="entry name" value="ABC-3"/>
    <property type="match status" value="1"/>
</dbReference>
<evidence type="ECO:0000256" key="1">
    <source>
        <dbReference type="ARBA" id="ARBA00004141"/>
    </source>
</evidence>
<evidence type="ECO:0000313" key="9">
    <source>
        <dbReference type="Proteomes" id="UP001139534"/>
    </source>
</evidence>
<keyword evidence="6" id="KW-0813">Transport</keyword>
<dbReference type="PANTHER" id="PTHR30477">
    <property type="entry name" value="ABC-TRANSPORTER METAL-BINDING PROTEIN"/>
    <property type="match status" value="1"/>
</dbReference>
<feature type="transmembrane region" description="Helical" evidence="7">
    <location>
        <begin position="12"/>
        <end position="32"/>
    </location>
</feature>
<comment type="caution">
    <text evidence="8">The sequence shown here is derived from an EMBL/GenBank/DDBJ whole genome shotgun (WGS) entry which is preliminary data.</text>
</comment>
<feature type="transmembrane region" description="Helical" evidence="7">
    <location>
        <begin position="90"/>
        <end position="107"/>
    </location>
</feature>
<feature type="transmembrane region" description="Helical" evidence="7">
    <location>
        <begin position="119"/>
        <end position="145"/>
    </location>
</feature>
<dbReference type="Gene3D" id="1.10.3470.10">
    <property type="entry name" value="ABC transporter involved in vitamin B12 uptake, BtuC"/>
    <property type="match status" value="1"/>
</dbReference>
<dbReference type="AlphaFoldDB" id="A0A9X1XV53"/>
<dbReference type="GO" id="GO:0043190">
    <property type="term" value="C:ATP-binding cassette (ABC) transporter complex"/>
    <property type="evidence" value="ECO:0007669"/>
    <property type="project" value="InterPro"/>
</dbReference>